<organism evidence="2 3">
    <name type="scientific">Jannaschia ovalis</name>
    <dbReference type="NCBI Taxonomy" id="3038773"/>
    <lineage>
        <taxon>Bacteria</taxon>
        <taxon>Pseudomonadati</taxon>
        <taxon>Pseudomonadota</taxon>
        <taxon>Alphaproteobacteria</taxon>
        <taxon>Rhodobacterales</taxon>
        <taxon>Roseobacteraceae</taxon>
        <taxon>Jannaschia</taxon>
    </lineage>
</organism>
<evidence type="ECO:0000313" key="2">
    <source>
        <dbReference type="EMBL" id="WGH77174.1"/>
    </source>
</evidence>
<evidence type="ECO:0000256" key="1">
    <source>
        <dbReference type="SAM" id="Phobius"/>
    </source>
</evidence>
<dbReference type="Proteomes" id="UP001243420">
    <property type="component" value="Chromosome"/>
</dbReference>
<accession>A0ABY8LAI7</accession>
<gene>
    <name evidence="2" type="ORF">P8627_08880</name>
</gene>
<reference evidence="2 3" key="1">
    <citation type="submission" date="2023-04" db="EMBL/GenBank/DDBJ databases">
        <title>Jannaschia ovalis sp. nov., a marine bacterium isolated from sea tidal flat.</title>
        <authorList>
            <person name="Kwon D.Y."/>
            <person name="Kim J.-J."/>
        </authorList>
    </citation>
    <scope>NUCLEOTIDE SEQUENCE [LARGE SCALE GENOMIC DNA]</scope>
    <source>
        <strain evidence="2 3">GRR-S6-38</strain>
    </source>
</reference>
<feature type="transmembrane region" description="Helical" evidence="1">
    <location>
        <begin position="144"/>
        <end position="166"/>
    </location>
</feature>
<dbReference type="Pfam" id="PF09955">
    <property type="entry name" value="DUF2189"/>
    <property type="match status" value="1"/>
</dbReference>
<name>A0ABY8LAI7_9RHOB</name>
<protein>
    <submittedName>
        <fullName evidence="2">DUF2189 domain-containing protein</fullName>
    </submittedName>
</protein>
<keyword evidence="1" id="KW-0472">Membrane</keyword>
<keyword evidence="1" id="KW-1133">Transmembrane helix</keyword>
<evidence type="ECO:0000313" key="3">
    <source>
        <dbReference type="Proteomes" id="UP001243420"/>
    </source>
</evidence>
<feature type="transmembrane region" description="Helical" evidence="1">
    <location>
        <begin position="69"/>
        <end position="89"/>
    </location>
</feature>
<keyword evidence="1" id="KW-0812">Transmembrane</keyword>
<sequence length="294" mass="30914">MAKPVRTIGNPMTWTLDAIIDLVRSGRHAARDIGGEGLPPPEVARLDFRDLGLALRKGAVDFAALRTDVIFIVILYPMMGLVLTMFALQRDLLPLLFPMMSGFALLGPIAAIGLYEMSRCRQKGDPAGYGAAFGVIRSPAIGSILAIGLGLAVVFFVWLLAALLIYRLTLGPASPISPAAFATDVFTTPAGWALLVLGCGVGFVFAAVTLATTVVSIPLILDRHVGVYAAVTASLAVTRKNPAVVAAWGLIVAASLALGTLPIFLGLILVFPILGHATWHLYQRAVQPPAAPDA</sequence>
<feature type="transmembrane region" description="Helical" evidence="1">
    <location>
        <begin position="192"/>
        <end position="221"/>
    </location>
</feature>
<feature type="transmembrane region" description="Helical" evidence="1">
    <location>
        <begin position="242"/>
        <end position="274"/>
    </location>
</feature>
<dbReference type="InterPro" id="IPR018692">
    <property type="entry name" value="DUF2189"/>
</dbReference>
<dbReference type="EMBL" id="CP122537">
    <property type="protein sequence ID" value="WGH77174.1"/>
    <property type="molecule type" value="Genomic_DNA"/>
</dbReference>
<proteinExistence type="predicted"/>
<dbReference type="RefSeq" id="WP_279963748.1">
    <property type="nucleotide sequence ID" value="NZ_CP122537.1"/>
</dbReference>
<keyword evidence="3" id="KW-1185">Reference proteome</keyword>
<feature type="transmembrane region" description="Helical" evidence="1">
    <location>
        <begin position="95"/>
        <end position="115"/>
    </location>
</feature>